<comment type="caution">
    <text evidence="2">The sequence shown here is derived from an EMBL/GenBank/DDBJ whole genome shotgun (WGS) entry which is preliminary data.</text>
</comment>
<dbReference type="Proteomes" id="UP000031668">
    <property type="component" value="Unassembled WGS sequence"/>
</dbReference>
<organism evidence="2 3">
    <name type="scientific">Thelohanellus kitauei</name>
    <name type="common">Myxosporean</name>
    <dbReference type="NCBI Taxonomy" id="669202"/>
    <lineage>
        <taxon>Eukaryota</taxon>
        <taxon>Metazoa</taxon>
        <taxon>Cnidaria</taxon>
        <taxon>Myxozoa</taxon>
        <taxon>Myxosporea</taxon>
        <taxon>Bivalvulida</taxon>
        <taxon>Platysporina</taxon>
        <taxon>Myxobolidae</taxon>
        <taxon>Thelohanellus</taxon>
    </lineage>
</organism>
<evidence type="ECO:0000313" key="2">
    <source>
        <dbReference type="EMBL" id="KII64628.1"/>
    </source>
</evidence>
<name>A0A0C2J680_THEKT</name>
<keyword evidence="1" id="KW-0175">Coiled coil</keyword>
<dbReference type="InterPro" id="IPR012340">
    <property type="entry name" value="NA-bd_OB-fold"/>
</dbReference>
<dbReference type="EMBL" id="JWZT01004160">
    <property type="protein sequence ID" value="KII64628.1"/>
    <property type="molecule type" value="Genomic_DNA"/>
</dbReference>
<dbReference type="AlphaFoldDB" id="A0A0C2J680"/>
<dbReference type="OrthoDB" id="1748150at2759"/>
<keyword evidence="2" id="KW-0645">Protease</keyword>
<dbReference type="Gene3D" id="2.40.50.140">
    <property type="entry name" value="Nucleic acid-binding proteins"/>
    <property type="match status" value="1"/>
</dbReference>
<dbReference type="GO" id="GO:0006508">
    <property type="term" value="P:proteolysis"/>
    <property type="evidence" value="ECO:0007669"/>
    <property type="project" value="UniProtKB-KW"/>
</dbReference>
<reference evidence="2 3" key="1">
    <citation type="journal article" date="2014" name="Genome Biol. Evol.">
        <title>The genome of the myxosporean Thelohanellus kitauei shows adaptations to nutrient acquisition within its fish host.</title>
        <authorList>
            <person name="Yang Y."/>
            <person name="Xiong J."/>
            <person name="Zhou Z."/>
            <person name="Huo F."/>
            <person name="Miao W."/>
            <person name="Ran C."/>
            <person name="Liu Y."/>
            <person name="Zhang J."/>
            <person name="Feng J."/>
            <person name="Wang M."/>
            <person name="Wang M."/>
            <person name="Wang L."/>
            <person name="Yao B."/>
        </authorList>
    </citation>
    <scope>NUCLEOTIDE SEQUENCE [LARGE SCALE GENOMIC DNA]</scope>
    <source>
        <strain evidence="2">Wuqing</strain>
    </source>
</reference>
<keyword evidence="2" id="KW-0378">Hydrolase</keyword>
<dbReference type="GO" id="GO:0008233">
    <property type="term" value="F:peptidase activity"/>
    <property type="evidence" value="ECO:0007669"/>
    <property type="project" value="UniProtKB-KW"/>
</dbReference>
<evidence type="ECO:0000256" key="1">
    <source>
        <dbReference type="SAM" id="Coils"/>
    </source>
</evidence>
<gene>
    <name evidence="2" type="ORF">RF11_12730</name>
</gene>
<feature type="coiled-coil region" evidence="1">
    <location>
        <begin position="40"/>
        <end position="67"/>
    </location>
</feature>
<protein>
    <submittedName>
        <fullName evidence="2">26S protease subunit RPT4</fullName>
    </submittedName>
</protein>
<keyword evidence="3" id="KW-1185">Reference proteome</keyword>
<accession>A0A0C2J680</accession>
<proteinExistence type="predicted"/>
<sequence length="104" mass="11990">MTEVASRNSVEESEALIAHRKAIEYYKQKVIEHRTMLEKFKELNITLKKVNSDFEALENQVNSMQCVGQLIADILRKMSDEKYIVRTSNGPRYVVGVKKDVKSV</sequence>
<evidence type="ECO:0000313" key="3">
    <source>
        <dbReference type="Proteomes" id="UP000031668"/>
    </source>
</evidence>